<reference evidence="1" key="1">
    <citation type="journal article" date="2022" name="Int. J. Mol. Sci.">
        <title>Draft Genome of Tanacetum Coccineum: Genomic Comparison of Closely Related Tanacetum-Family Plants.</title>
        <authorList>
            <person name="Yamashiro T."/>
            <person name="Shiraishi A."/>
            <person name="Nakayama K."/>
            <person name="Satake H."/>
        </authorList>
    </citation>
    <scope>NUCLEOTIDE SEQUENCE</scope>
</reference>
<reference evidence="1" key="2">
    <citation type="submission" date="2022-01" db="EMBL/GenBank/DDBJ databases">
        <authorList>
            <person name="Yamashiro T."/>
            <person name="Shiraishi A."/>
            <person name="Satake H."/>
            <person name="Nakayama K."/>
        </authorList>
    </citation>
    <scope>NUCLEOTIDE SEQUENCE</scope>
</reference>
<keyword evidence="2" id="KW-1185">Reference proteome</keyword>
<dbReference type="Proteomes" id="UP001151760">
    <property type="component" value="Unassembled WGS sequence"/>
</dbReference>
<evidence type="ECO:0000313" key="2">
    <source>
        <dbReference type="Proteomes" id="UP001151760"/>
    </source>
</evidence>
<gene>
    <name evidence="1" type="ORF">Tco_1017408</name>
</gene>
<dbReference type="EMBL" id="BQNB010017671">
    <property type="protein sequence ID" value="GJT65928.1"/>
    <property type="molecule type" value="Genomic_DNA"/>
</dbReference>
<accession>A0ABQ5FSS3</accession>
<evidence type="ECO:0000313" key="1">
    <source>
        <dbReference type="EMBL" id="GJT65928.1"/>
    </source>
</evidence>
<proteinExistence type="predicted"/>
<organism evidence="1 2">
    <name type="scientific">Tanacetum coccineum</name>
    <dbReference type="NCBI Taxonomy" id="301880"/>
    <lineage>
        <taxon>Eukaryota</taxon>
        <taxon>Viridiplantae</taxon>
        <taxon>Streptophyta</taxon>
        <taxon>Embryophyta</taxon>
        <taxon>Tracheophyta</taxon>
        <taxon>Spermatophyta</taxon>
        <taxon>Magnoliopsida</taxon>
        <taxon>eudicotyledons</taxon>
        <taxon>Gunneridae</taxon>
        <taxon>Pentapetalae</taxon>
        <taxon>asterids</taxon>
        <taxon>campanulids</taxon>
        <taxon>Asterales</taxon>
        <taxon>Asteraceae</taxon>
        <taxon>Asteroideae</taxon>
        <taxon>Anthemideae</taxon>
        <taxon>Anthemidinae</taxon>
        <taxon>Tanacetum</taxon>
    </lineage>
</organism>
<name>A0ABQ5FSS3_9ASTR</name>
<comment type="caution">
    <text evidence="1">The sequence shown here is derived from an EMBL/GenBank/DDBJ whole genome shotgun (WGS) entry which is preliminary data.</text>
</comment>
<sequence length="247" mass="27949">MVIDQLAIRFPSPPHRPGNYHPYLYLTHHPASPIRSLGYRAAMIWLRAEAASSSHHRTITPPIILSPSHTQISRHGPGAQRLMTRVRNDCAHARTARLMEAEARMSREAWQYGVCFLLVAAYGEAEGRDADELCGLNVGLGFKAQFINALKQLKRHSDPDEQRLRDRSPTKYYGRPPARIALLCGRKYLVRESDKIEKYVGGLPDMIHGSVVASKPKTIQDAVEIATELMDKKIRNFMSENFHTEIK</sequence>
<protein>
    <submittedName>
        <fullName evidence="1">Uncharacterized protein</fullName>
    </submittedName>
</protein>